<comment type="caution">
    <text evidence="2">The sequence shown here is derived from an EMBL/GenBank/DDBJ whole genome shotgun (WGS) entry which is preliminary data.</text>
</comment>
<dbReference type="GO" id="GO:0016829">
    <property type="term" value="F:lyase activity"/>
    <property type="evidence" value="ECO:0007669"/>
    <property type="project" value="UniProtKB-KW"/>
</dbReference>
<reference evidence="2 3" key="1">
    <citation type="submission" date="2018-07" db="EMBL/GenBank/DDBJ databases">
        <title>Modular assembly of carbohydrate-degrading microbial communities in the ocean.</title>
        <authorList>
            <person name="Enke T.N."/>
            <person name="Datta M.S."/>
            <person name="Schwartzman J.A."/>
            <person name="Cermak N."/>
            <person name="Schmitz D.A."/>
            <person name="Barrere J."/>
            <person name="Cordero O.X."/>
        </authorList>
    </citation>
    <scope>NUCLEOTIDE SEQUENCE [LARGE SCALE GENOMIC DNA]</scope>
    <source>
        <strain evidence="2 3">C3M10</strain>
    </source>
</reference>
<dbReference type="OrthoDB" id="7961152at2"/>
<evidence type="ECO:0000313" key="2">
    <source>
        <dbReference type="EMBL" id="RBW56882.1"/>
    </source>
</evidence>
<feature type="domain" description="DUF6455" evidence="1">
    <location>
        <begin position="1"/>
        <end position="81"/>
    </location>
</feature>
<name>A0A366X4E8_9RHOB</name>
<proteinExistence type="predicted"/>
<evidence type="ECO:0000259" key="1">
    <source>
        <dbReference type="Pfam" id="PF20056"/>
    </source>
</evidence>
<dbReference type="Pfam" id="PF20056">
    <property type="entry name" value="DUF6455"/>
    <property type="match status" value="1"/>
</dbReference>
<protein>
    <submittedName>
        <fullName evidence="2">Adenylosuccinate lyase</fullName>
    </submittedName>
</protein>
<keyword evidence="2" id="KW-0456">Lyase</keyword>
<evidence type="ECO:0000313" key="3">
    <source>
        <dbReference type="Proteomes" id="UP000252706"/>
    </source>
</evidence>
<dbReference type="RefSeq" id="WP_113823143.1">
    <property type="nucleotide sequence ID" value="NZ_QOCE01000025.1"/>
</dbReference>
<sequence length="86" mass="9261">MSIFSKVADSTDLVNGMAQRLGVDVATDIANSPDAAAKKLRQRVILCSSCSDQKGCAELQANTTHLDHAPDYCMNKQALEREAHKG</sequence>
<accession>A0A366X4E8</accession>
<dbReference type="InterPro" id="IPR045601">
    <property type="entry name" value="DUF6455"/>
</dbReference>
<dbReference type="Proteomes" id="UP000252706">
    <property type="component" value="Unassembled WGS sequence"/>
</dbReference>
<gene>
    <name evidence="2" type="ORF">DS909_09170</name>
</gene>
<dbReference type="EMBL" id="QOCE01000025">
    <property type="protein sequence ID" value="RBW56882.1"/>
    <property type="molecule type" value="Genomic_DNA"/>
</dbReference>
<dbReference type="AlphaFoldDB" id="A0A366X4E8"/>
<organism evidence="2 3">
    <name type="scientific">Phaeobacter gallaeciensis</name>
    <dbReference type="NCBI Taxonomy" id="60890"/>
    <lineage>
        <taxon>Bacteria</taxon>
        <taxon>Pseudomonadati</taxon>
        <taxon>Pseudomonadota</taxon>
        <taxon>Alphaproteobacteria</taxon>
        <taxon>Rhodobacterales</taxon>
        <taxon>Roseobacteraceae</taxon>
        <taxon>Phaeobacter</taxon>
    </lineage>
</organism>